<keyword evidence="2" id="KW-1185">Reference proteome</keyword>
<reference evidence="1 2" key="1">
    <citation type="submission" date="2015-04" db="EMBL/GenBank/DDBJ databases">
        <authorList>
            <person name="Syromyatnikov M.Y."/>
            <person name="Popov V.N."/>
        </authorList>
    </citation>
    <scope>NUCLEOTIDE SEQUENCE [LARGE SCALE GENOMIC DNA]</scope>
</reference>
<evidence type="ECO:0000313" key="2">
    <source>
        <dbReference type="Proteomes" id="UP000183832"/>
    </source>
</evidence>
<name>A0A1J1J7Y0_9DIPT</name>
<gene>
    <name evidence="1" type="ORF">CLUMA_CG021595</name>
</gene>
<dbReference type="AlphaFoldDB" id="A0A1J1J7Y0"/>
<evidence type="ECO:0000313" key="1">
    <source>
        <dbReference type="EMBL" id="CRL08541.1"/>
    </source>
</evidence>
<sequence>MSLPLNHQTELNLWFDNITFIGAHYQRRLTNISLLSPPFSFMLQTFLHLLLHLIRHVDKKEIIKTEKLHIQQDNETFMSRHMKRSVELSEQTMTLECPAANNC</sequence>
<dbReference type="Proteomes" id="UP000183832">
    <property type="component" value="Unassembled WGS sequence"/>
</dbReference>
<accession>A0A1J1J7Y0</accession>
<proteinExistence type="predicted"/>
<organism evidence="1 2">
    <name type="scientific">Clunio marinus</name>
    <dbReference type="NCBI Taxonomy" id="568069"/>
    <lineage>
        <taxon>Eukaryota</taxon>
        <taxon>Metazoa</taxon>
        <taxon>Ecdysozoa</taxon>
        <taxon>Arthropoda</taxon>
        <taxon>Hexapoda</taxon>
        <taxon>Insecta</taxon>
        <taxon>Pterygota</taxon>
        <taxon>Neoptera</taxon>
        <taxon>Endopterygota</taxon>
        <taxon>Diptera</taxon>
        <taxon>Nematocera</taxon>
        <taxon>Chironomoidea</taxon>
        <taxon>Chironomidae</taxon>
        <taxon>Clunio</taxon>
    </lineage>
</organism>
<dbReference type="EMBL" id="CVRI01000075">
    <property type="protein sequence ID" value="CRL08541.1"/>
    <property type="molecule type" value="Genomic_DNA"/>
</dbReference>
<protein>
    <submittedName>
        <fullName evidence="1">CLUMA_CG021595, isoform A</fullName>
    </submittedName>
</protein>